<dbReference type="AlphaFoldDB" id="A0A7C9F8V8"/>
<dbReference type="InterPro" id="IPR006311">
    <property type="entry name" value="TAT_signal"/>
</dbReference>
<proteinExistence type="predicted"/>
<protein>
    <recommendedName>
        <fullName evidence="4">PhoD-like phosphatase metallophosphatase domain-containing protein</fullName>
    </recommendedName>
</protein>
<evidence type="ECO:0000313" key="2">
    <source>
        <dbReference type="EMBL" id="MPR33944.1"/>
    </source>
</evidence>
<dbReference type="Gene3D" id="3.60.21.70">
    <property type="entry name" value="PhoD-like phosphatase"/>
    <property type="match status" value="1"/>
</dbReference>
<feature type="signal peptide" evidence="1">
    <location>
        <begin position="1"/>
        <end position="31"/>
    </location>
</feature>
<evidence type="ECO:0008006" key="4">
    <source>
        <dbReference type="Google" id="ProtNLM"/>
    </source>
</evidence>
<organism evidence="2 3">
    <name type="scientific">Salmonirosea aquatica</name>
    <dbReference type="NCBI Taxonomy" id="2654236"/>
    <lineage>
        <taxon>Bacteria</taxon>
        <taxon>Pseudomonadati</taxon>
        <taxon>Bacteroidota</taxon>
        <taxon>Cytophagia</taxon>
        <taxon>Cytophagales</taxon>
        <taxon>Spirosomataceae</taxon>
        <taxon>Salmonirosea</taxon>
    </lineage>
</organism>
<dbReference type="InterPro" id="IPR038607">
    <property type="entry name" value="PhoD-like_sf"/>
</dbReference>
<reference evidence="2 3" key="1">
    <citation type="submission" date="2019-10" db="EMBL/GenBank/DDBJ databases">
        <title>Draft Genome Sequence of Cytophagaceae sp. SJW1-29.</title>
        <authorList>
            <person name="Choi A."/>
        </authorList>
    </citation>
    <scope>NUCLEOTIDE SEQUENCE [LARGE SCALE GENOMIC DNA]</scope>
    <source>
        <strain evidence="2 3">SJW1-29</strain>
    </source>
</reference>
<feature type="chain" id="PRO_5028871171" description="PhoD-like phosphatase metallophosphatase domain-containing protein" evidence="1">
    <location>
        <begin position="32"/>
        <end position="650"/>
    </location>
</feature>
<evidence type="ECO:0000256" key="1">
    <source>
        <dbReference type="SAM" id="SignalP"/>
    </source>
</evidence>
<dbReference type="Proteomes" id="UP000479293">
    <property type="component" value="Unassembled WGS sequence"/>
</dbReference>
<dbReference type="SUPFAM" id="SSF56300">
    <property type="entry name" value="Metallo-dependent phosphatases"/>
    <property type="match status" value="1"/>
</dbReference>
<dbReference type="EMBL" id="WHLY01000002">
    <property type="protein sequence ID" value="MPR33944.1"/>
    <property type="molecule type" value="Genomic_DNA"/>
</dbReference>
<sequence length="650" mass="73505">MESNKNSRRQFIKKTSSLALAAYLPSLYASAYDKMNAPFPFGTERGKPLDACATGEWWNWKGDEQMSRFMQKRPRSRVIAYAVYTHDRGVLKMTTQLFPLYPNEPDTVTLELKQKGKWKKVAKEKIVYPGWSAHFRIEKWDDTAEVPYRVSLGKQATFEGTIRPDPIGRDEIKIATMSCNSFRDETVEERQEYIRNLKFHDPDILFFAGDQSYVHQYHTYGILLFGVQFAEIMKDRPTIMIPDDHDVGQGNFWGAGGGVADSPAGDTGGYYYPPEYVKMVERCQTWHLPDAYDPTPIQQGIGVYYTNLKIGGVDFAIIEDRKFKSGPNGNIPKMGPRPDHIVDPSYDRKAVDLPGLELLGERQIKFLREWGQDWQGAEMKVVLSQTAFCGAVHLHGTMENRLLADLDCNGWPQTGRNNALREIRRCLATHLCGDQHLSVIVKHGIDTYRDGPMSFTNPALVNTVYGRWWWPLDEKAGGGPKIDGPLPWTGDYEDGLGNKITMYAYANPAPKDAKELRDNRNARADGYGLVRFNKKTRMITLECWPRFADATQGSGGQFAGWPRTFAMAENDGRTVAGYLPTLKFVSENPVVQVIDETTGELLYTERIQGKEYRPRVFGDGSFTIKAGKDKPENLVGIRIEKGDGTLEVKI</sequence>
<comment type="caution">
    <text evidence="2">The sequence shown here is derived from an EMBL/GenBank/DDBJ whole genome shotgun (WGS) entry which is preliminary data.</text>
</comment>
<dbReference type="InterPro" id="IPR029052">
    <property type="entry name" value="Metallo-depent_PP-like"/>
</dbReference>
<name>A0A7C9F8V8_9BACT</name>
<dbReference type="PROSITE" id="PS51318">
    <property type="entry name" value="TAT"/>
    <property type="match status" value="1"/>
</dbReference>
<keyword evidence="3" id="KW-1185">Reference proteome</keyword>
<dbReference type="RefSeq" id="WP_152759734.1">
    <property type="nucleotide sequence ID" value="NZ_WHLY01000002.1"/>
</dbReference>
<accession>A0A7C9F8V8</accession>
<keyword evidence="1" id="KW-0732">Signal</keyword>
<gene>
    <name evidence="2" type="ORF">GBK04_11330</name>
</gene>
<evidence type="ECO:0000313" key="3">
    <source>
        <dbReference type="Proteomes" id="UP000479293"/>
    </source>
</evidence>